<organism evidence="2 3">
    <name type="scientific">Acinetobacter nematophilus</name>
    <dbReference type="NCBI Taxonomy" id="2994642"/>
    <lineage>
        <taxon>Bacteria</taxon>
        <taxon>Pseudomonadati</taxon>
        <taxon>Pseudomonadota</taxon>
        <taxon>Gammaproteobacteria</taxon>
        <taxon>Moraxellales</taxon>
        <taxon>Moraxellaceae</taxon>
        <taxon>Acinetobacter</taxon>
    </lineage>
</organism>
<reference evidence="2" key="1">
    <citation type="submission" date="2022-11" db="EMBL/GenBank/DDBJ databases">
        <title>Biodiversity and phylogenetic relationships of bacteria.</title>
        <authorList>
            <person name="Machado R.A.R."/>
            <person name="Bhat A."/>
            <person name="Loulou A."/>
            <person name="Kallel S."/>
        </authorList>
    </citation>
    <scope>NUCLEOTIDE SEQUENCE</scope>
    <source>
        <strain evidence="2">A-IN1</strain>
    </source>
</reference>
<keyword evidence="3" id="KW-1185">Reference proteome</keyword>
<feature type="transmembrane region" description="Helical" evidence="1">
    <location>
        <begin position="7"/>
        <end position="35"/>
    </location>
</feature>
<proteinExistence type="predicted"/>
<dbReference type="EMBL" id="JAPKMY010000007">
    <property type="protein sequence ID" value="MCX5468859.1"/>
    <property type="molecule type" value="Genomic_DNA"/>
</dbReference>
<accession>A0A9X3DUQ5</accession>
<gene>
    <name evidence="2" type="ORF">OSH00_14045</name>
</gene>
<comment type="caution">
    <text evidence="2">The sequence shown here is derived from an EMBL/GenBank/DDBJ whole genome shotgun (WGS) entry which is preliminary data.</text>
</comment>
<dbReference type="RefSeq" id="WP_266130932.1">
    <property type="nucleotide sequence ID" value="NZ_JAPKMY010000007.1"/>
</dbReference>
<dbReference type="AlphaFoldDB" id="A0A9X3DUQ5"/>
<keyword evidence="1" id="KW-1133">Transmembrane helix</keyword>
<evidence type="ECO:0000313" key="3">
    <source>
        <dbReference type="Proteomes" id="UP001146019"/>
    </source>
</evidence>
<sequence>MRAIAAIICVIVIICFLGLPFIGLMIMFGLFYLLLKFALGEK</sequence>
<name>A0A9X3DUQ5_9GAMM</name>
<evidence type="ECO:0000256" key="1">
    <source>
        <dbReference type="SAM" id="Phobius"/>
    </source>
</evidence>
<keyword evidence="1" id="KW-0812">Transmembrane</keyword>
<protein>
    <submittedName>
        <fullName evidence="2">Uncharacterized protein</fullName>
    </submittedName>
</protein>
<dbReference type="Proteomes" id="UP001146019">
    <property type="component" value="Unassembled WGS sequence"/>
</dbReference>
<evidence type="ECO:0000313" key="2">
    <source>
        <dbReference type="EMBL" id="MCX5468859.1"/>
    </source>
</evidence>
<keyword evidence="1" id="KW-0472">Membrane</keyword>